<dbReference type="PANTHER" id="PTHR31379">
    <property type="entry name" value="F-BOX C PROTEIN-RELATED-RELATED"/>
    <property type="match status" value="1"/>
</dbReference>
<dbReference type="UCSC" id="C32B5.10">
    <property type="organism name" value="c. elegans"/>
</dbReference>
<protein>
    <submittedName>
        <fullName evidence="1">F-box domain-containing protein</fullName>
    </submittedName>
</protein>
<evidence type="ECO:0000313" key="1">
    <source>
        <dbReference type="EMBL" id="CCD66351.1"/>
    </source>
</evidence>
<dbReference type="OMA" id="EISEYGI"/>
<dbReference type="AlphaFoldDB" id="P91104"/>
<dbReference type="RefSeq" id="NP_493860.1">
    <property type="nucleotide sequence ID" value="NM_061459.4"/>
</dbReference>
<dbReference type="Bgee" id="WBGene00016303">
    <property type="expression patterns" value="Expressed in embryo and 4 other cell types or tissues"/>
</dbReference>
<sequence length="410" mass="47015">MAYSLPLTYPSLKCVIKHMEVNSRIQLSQRCPSIRKAEKSIPLKIGHLELDQCRVKINNTDYSLAVVCNYFSSPYDLDEVGSMDLGEVIDEQRDVVVDNRSLEEGEKRILRMEYELRMLTDDWEKKNALIGEALKKELKMTTEKSELVNRKCYVGIIKSLFLSRRVGVPAPIWDIDFVNKNKLITFRDEKLSYNMKLHQAFKYLIFKLFSGRRDAIQVKKLSIENKGILRVPASLNLKVTHLEILGSGVDKIAISFQPLLEGSSLQSIKLNNDFNIENPILQTSPLLIFKNPNENLFRARSAFTNVRVELEKSTIFPREALDLIANWLRHGKEVGTIWNFSLTEVTALVCFKDIRKLPGAKYAGHKTSSQLGRSVLIPINAFSEIHIFDEKEEAQDGNDWSLKITVRRKL</sequence>
<dbReference type="AGR" id="WB:WBGene00016303"/>
<dbReference type="InParanoid" id="P91104"/>
<dbReference type="PaxDb" id="6239-C32B5.10"/>
<dbReference type="Pfam" id="PF12078">
    <property type="entry name" value="DUF3557"/>
    <property type="match status" value="1"/>
</dbReference>
<evidence type="ECO:0000313" key="3">
    <source>
        <dbReference type="WormBase" id="C32B5.10"/>
    </source>
</evidence>
<evidence type="ECO:0000313" key="2">
    <source>
        <dbReference type="Proteomes" id="UP000001940"/>
    </source>
</evidence>
<organism evidence="1 2">
    <name type="scientific">Caenorhabditis elegans</name>
    <dbReference type="NCBI Taxonomy" id="6239"/>
    <lineage>
        <taxon>Eukaryota</taxon>
        <taxon>Metazoa</taxon>
        <taxon>Ecdysozoa</taxon>
        <taxon>Nematoda</taxon>
        <taxon>Chromadorea</taxon>
        <taxon>Rhabditida</taxon>
        <taxon>Rhabditina</taxon>
        <taxon>Rhabditomorpha</taxon>
        <taxon>Rhabditoidea</taxon>
        <taxon>Rhabditidae</taxon>
        <taxon>Peloderinae</taxon>
        <taxon>Caenorhabditis</taxon>
    </lineage>
</organism>
<name>P91104_CAEEL</name>
<reference evidence="1 2" key="1">
    <citation type="journal article" date="1998" name="Science">
        <title>Genome sequence of the nematode C. elegans: a platform for investigating biology.</title>
        <authorList>
            <consortium name="The C. elegans sequencing consortium"/>
            <person name="Sulson J.E."/>
            <person name="Waterston R."/>
        </authorList>
    </citation>
    <scope>NUCLEOTIDE SEQUENCE [LARGE SCALE GENOMIC DNA]</scope>
    <source>
        <strain evidence="1 2">Bristol N2</strain>
    </source>
</reference>
<dbReference type="Proteomes" id="UP000001940">
    <property type="component" value="Chromosome II"/>
</dbReference>
<dbReference type="PhylomeDB" id="P91104"/>
<dbReference type="FunCoup" id="P91104">
    <property type="interactions" value="811"/>
</dbReference>
<dbReference type="PANTHER" id="PTHR31379:SF1">
    <property type="entry name" value="F-BOX C PROTEIN-RELATED"/>
    <property type="match status" value="1"/>
</dbReference>
<dbReference type="OrthoDB" id="5889481at2759"/>
<accession>P91104</accession>
<dbReference type="eggNOG" id="ENOG502TK5A">
    <property type="taxonomic scope" value="Eukaryota"/>
</dbReference>
<keyword evidence="2" id="KW-1185">Reference proteome</keyword>
<dbReference type="WormBase" id="C32B5.10">
    <property type="protein sequence ID" value="CE08518"/>
    <property type="gene ID" value="WBGene00016303"/>
    <property type="gene designation" value="fbxc-32"/>
</dbReference>
<dbReference type="STRING" id="6239.C32B5.10.1"/>
<dbReference type="GeneID" id="173476"/>
<proteinExistence type="predicted"/>
<dbReference type="IntAct" id="P91104">
    <property type="interactions" value="1"/>
</dbReference>
<dbReference type="HOGENOM" id="CLU_042576_2_0_1"/>
<dbReference type="InterPro" id="IPR021942">
    <property type="entry name" value="DUF3557"/>
</dbReference>
<dbReference type="KEGG" id="cel:CELE_C32B5.10"/>
<dbReference type="PIR" id="T25575">
    <property type="entry name" value="T25575"/>
</dbReference>
<dbReference type="EMBL" id="BX284602">
    <property type="protein sequence ID" value="CCD66351.1"/>
    <property type="molecule type" value="Genomic_DNA"/>
</dbReference>
<gene>
    <name evidence="1 3" type="primary">fbxc-32</name>
    <name evidence="3" type="ORF">C32B5.10</name>
    <name evidence="1" type="ORF">CELE_C32B5.10</name>
</gene>
<dbReference type="CTD" id="173476"/>